<dbReference type="GO" id="GO:0003677">
    <property type="term" value="F:DNA binding"/>
    <property type="evidence" value="ECO:0007669"/>
    <property type="project" value="UniProtKB-UniRule"/>
</dbReference>
<dbReference type="PROSITE" id="PS50118">
    <property type="entry name" value="HMG_BOX_2"/>
    <property type="match status" value="1"/>
</dbReference>
<dbReference type="EMBL" id="CAJVPK010000297">
    <property type="protein sequence ID" value="CAG8490591.1"/>
    <property type="molecule type" value="Genomic_DNA"/>
</dbReference>
<gene>
    <name evidence="4" type="ORF">DEBURN_LOCUS4151</name>
</gene>
<feature type="domain" description="HMG box" evidence="3">
    <location>
        <begin position="24"/>
        <end position="92"/>
    </location>
</feature>
<accession>A0A9N8WIV0</accession>
<feature type="DNA-binding region" description="HMG box" evidence="1">
    <location>
        <begin position="24"/>
        <end position="92"/>
    </location>
</feature>
<evidence type="ECO:0000256" key="2">
    <source>
        <dbReference type="SAM" id="MobiDB-lite"/>
    </source>
</evidence>
<reference evidence="4" key="1">
    <citation type="submission" date="2021-06" db="EMBL/GenBank/DDBJ databases">
        <authorList>
            <person name="Kallberg Y."/>
            <person name="Tangrot J."/>
            <person name="Rosling A."/>
        </authorList>
    </citation>
    <scope>NUCLEOTIDE SEQUENCE</scope>
    <source>
        <strain evidence="4">AZ414A</strain>
    </source>
</reference>
<protein>
    <submittedName>
        <fullName evidence="4">9361_t:CDS:1</fullName>
    </submittedName>
</protein>
<dbReference type="OrthoDB" id="6247875at2759"/>
<dbReference type="Proteomes" id="UP000789706">
    <property type="component" value="Unassembled WGS sequence"/>
</dbReference>
<keyword evidence="1" id="KW-0238">DNA-binding</keyword>
<sequence length="201" mass="23187">MSANEDEIVREIVEIHLNKGLKNVNFTSNAFIIYRLCYQKNCALQNPNLSRNYLSELASESWKNESNEIKDSYKRMAKKVKREFRKKVTSLCFIHSNLAGTNDETNPPVDLNPNTSRHNNQDSSMVQNSPNIGQTTSNFNPTNSNGFDMNQGISFDMIEDTYNYNYHPLNSPEIFNEGTPFYNGDVYYSVNMVYSPDYKEK</sequence>
<keyword evidence="5" id="KW-1185">Reference proteome</keyword>
<dbReference type="GO" id="GO:0005634">
    <property type="term" value="C:nucleus"/>
    <property type="evidence" value="ECO:0007669"/>
    <property type="project" value="UniProtKB-UniRule"/>
</dbReference>
<evidence type="ECO:0000259" key="3">
    <source>
        <dbReference type="PROSITE" id="PS50118"/>
    </source>
</evidence>
<feature type="region of interest" description="Disordered" evidence="2">
    <location>
        <begin position="103"/>
        <end position="145"/>
    </location>
</feature>
<dbReference type="AlphaFoldDB" id="A0A9N8WIV0"/>
<dbReference type="InterPro" id="IPR036910">
    <property type="entry name" value="HMG_box_dom_sf"/>
</dbReference>
<name>A0A9N8WIV0_9GLOM</name>
<feature type="compositionally biased region" description="Polar residues" evidence="2">
    <location>
        <begin position="112"/>
        <end position="145"/>
    </location>
</feature>
<dbReference type="InterPro" id="IPR009071">
    <property type="entry name" value="HMG_box_dom"/>
</dbReference>
<evidence type="ECO:0000313" key="4">
    <source>
        <dbReference type="EMBL" id="CAG8490591.1"/>
    </source>
</evidence>
<dbReference type="Gene3D" id="1.10.30.10">
    <property type="entry name" value="High mobility group box domain"/>
    <property type="match status" value="1"/>
</dbReference>
<comment type="caution">
    <text evidence="4">The sequence shown here is derived from an EMBL/GenBank/DDBJ whole genome shotgun (WGS) entry which is preliminary data.</text>
</comment>
<keyword evidence="1" id="KW-0539">Nucleus</keyword>
<dbReference type="Pfam" id="PF00505">
    <property type="entry name" value="HMG_box"/>
    <property type="match status" value="1"/>
</dbReference>
<evidence type="ECO:0000313" key="5">
    <source>
        <dbReference type="Proteomes" id="UP000789706"/>
    </source>
</evidence>
<organism evidence="4 5">
    <name type="scientific">Diversispora eburnea</name>
    <dbReference type="NCBI Taxonomy" id="1213867"/>
    <lineage>
        <taxon>Eukaryota</taxon>
        <taxon>Fungi</taxon>
        <taxon>Fungi incertae sedis</taxon>
        <taxon>Mucoromycota</taxon>
        <taxon>Glomeromycotina</taxon>
        <taxon>Glomeromycetes</taxon>
        <taxon>Diversisporales</taxon>
        <taxon>Diversisporaceae</taxon>
        <taxon>Diversispora</taxon>
    </lineage>
</organism>
<dbReference type="SUPFAM" id="SSF47095">
    <property type="entry name" value="HMG-box"/>
    <property type="match status" value="1"/>
</dbReference>
<evidence type="ECO:0000256" key="1">
    <source>
        <dbReference type="PROSITE-ProRule" id="PRU00267"/>
    </source>
</evidence>
<dbReference type="SMART" id="SM00398">
    <property type="entry name" value="HMG"/>
    <property type="match status" value="1"/>
</dbReference>
<proteinExistence type="predicted"/>